<sequence>MTDNQRLAFLNEWQGGDEALLIREFEICSSQLFGADILLASHMRDEFCGEAFVLFRRQGMLYEVNASHDSDGRIEGQWEPEETSVDVLRHRLEQGRLGSSADGSNMFADELRFLLAELECGAYI</sequence>
<dbReference type="AlphaFoldDB" id="A0A3B1BJ20"/>
<proteinExistence type="predicted"/>
<reference evidence="1" key="1">
    <citation type="submission" date="2018-06" db="EMBL/GenBank/DDBJ databases">
        <authorList>
            <person name="Zhirakovskaya E."/>
        </authorList>
    </citation>
    <scope>NUCLEOTIDE SEQUENCE</scope>
</reference>
<dbReference type="EMBL" id="UOFX01000011">
    <property type="protein sequence ID" value="VAX06225.1"/>
    <property type="molecule type" value="Genomic_DNA"/>
</dbReference>
<organism evidence="1">
    <name type="scientific">hydrothermal vent metagenome</name>
    <dbReference type="NCBI Taxonomy" id="652676"/>
    <lineage>
        <taxon>unclassified sequences</taxon>
        <taxon>metagenomes</taxon>
        <taxon>ecological metagenomes</taxon>
    </lineage>
</organism>
<evidence type="ECO:0000313" key="1">
    <source>
        <dbReference type="EMBL" id="VAX06225.1"/>
    </source>
</evidence>
<accession>A0A3B1BJ20</accession>
<name>A0A3B1BJ20_9ZZZZ</name>
<protein>
    <submittedName>
        <fullName evidence="1">Uncharacterized protein</fullName>
    </submittedName>
</protein>
<gene>
    <name evidence="1" type="ORF">MNBD_GAMMA26-972</name>
</gene>